<comment type="caution">
    <text evidence="1">The sequence shown here is derived from an EMBL/GenBank/DDBJ whole genome shotgun (WGS) entry which is preliminary data.</text>
</comment>
<protein>
    <submittedName>
        <fullName evidence="1">Uncharacterized protein</fullName>
    </submittedName>
</protein>
<organism evidence="1 2">
    <name type="scientific">Trichonephila clavipes</name>
    <name type="common">Golden silk orbweaver</name>
    <name type="synonym">Nephila clavipes</name>
    <dbReference type="NCBI Taxonomy" id="2585209"/>
    <lineage>
        <taxon>Eukaryota</taxon>
        <taxon>Metazoa</taxon>
        <taxon>Ecdysozoa</taxon>
        <taxon>Arthropoda</taxon>
        <taxon>Chelicerata</taxon>
        <taxon>Arachnida</taxon>
        <taxon>Araneae</taxon>
        <taxon>Araneomorphae</taxon>
        <taxon>Entelegynae</taxon>
        <taxon>Araneoidea</taxon>
        <taxon>Nephilidae</taxon>
        <taxon>Trichonephila</taxon>
    </lineage>
</organism>
<dbReference type="Proteomes" id="UP000887159">
    <property type="component" value="Unassembled WGS sequence"/>
</dbReference>
<evidence type="ECO:0000313" key="1">
    <source>
        <dbReference type="EMBL" id="GFY20557.1"/>
    </source>
</evidence>
<evidence type="ECO:0000313" key="2">
    <source>
        <dbReference type="Proteomes" id="UP000887159"/>
    </source>
</evidence>
<name>A0A8X6VJ15_TRICX</name>
<dbReference type="AlphaFoldDB" id="A0A8X6VJ15"/>
<keyword evidence="2" id="KW-1185">Reference proteome</keyword>
<proteinExistence type="predicted"/>
<sequence length="142" mass="16371">MLDILNYGTGGRTLVSRSLSENGFRSQYWLIVRSIPIIPRDFSKCDINKQPSMSRSRKHQKAWIVRRNDKSVREGYIRNGGKEVKLLKSALKAFQCNKRIVIGIVIETNSKRILLRGRIIERLECGRTKLEGFGNDSKMMVM</sequence>
<reference evidence="1" key="1">
    <citation type="submission" date="2020-08" db="EMBL/GenBank/DDBJ databases">
        <title>Multicomponent nature underlies the extraordinary mechanical properties of spider dragline silk.</title>
        <authorList>
            <person name="Kono N."/>
            <person name="Nakamura H."/>
            <person name="Mori M."/>
            <person name="Yoshida Y."/>
            <person name="Ohtoshi R."/>
            <person name="Malay A.D."/>
            <person name="Moran D.A.P."/>
            <person name="Tomita M."/>
            <person name="Numata K."/>
            <person name="Arakawa K."/>
        </authorList>
    </citation>
    <scope>NUCLEOTIDE SEQUENCE</scope>
</reference>
<accession>A0A8X6VJ15</accession>
<gene>
    <name evidence="1" type="primary">AVEN_176241_1</name>
    <name evidence="1" type="ORF">TNCV_211891</name>
</gene>
<dbReference type="EMBL" id="BMAU01021355">
    <property type="protein sequence ID" value="GFY20557.1"/>
    <property type="molecule type" value="Genomic_DNA"/>
</dbReference>